<sequence>MVCFIGTTCQVSGLKSFLRKDYEELITVDLVCHGVPSPKLWSKYLDYQKNKYHSEIREISFRNKTYGYHSGTMKIRFSNGKTYFGSARVDYMLKSFFREIASRPSCYQCRFKMINRCSDYTIYDCWHATQLVENLRDDDRGYTNVIVQSEKGQKILNQIQDRYELYPADTEKAVEFDGIMVKKSAIPHSKRQEFYKGIDGRTLPEQIQQFIPITWKDQLIEKSKVVLYKTGVYQSIRSIFRK</sequence>
<reference evidence="2 3" key="1">
    <citation type="submission" date="2018-08" db="EMBL/GenBank/DDBJ databases">
        <title>A genome reference for cultivated species of the human gut microbiota.</title>
        <authorList>
            <person name="Zou Y."/>
            <person name="Xue W."/>
            <person name="Luo G."/>
        </authorList>
    </citation>
    <scope>NUCLEOTIDE SEQUENCE [LARGE SCALE GENOMIC DNA]</scope>
    <source>
        <strain evidence="2 3">AF31-14AC</strain>
    </source>
</reference>
<accession>A0A3E2U366</accession>
<proteinExistence type="predicted"/>
<dbReference type="InterPro" id="IPR007525">
    <property type="entry name" value="FrhB_FdhB_C"/>
</dbReference>
<dbReference type="AlphaFoldDB" id="A0A3E2U366"/>
<organism evidence="2 3">
    <name type="scientific">Faecalibacterium prausnitzii</name>
    <dbReference type="NCBI Taxonomy" id="853"/>
    <lineage>
        <taxon>Bacteria</taxon>
        <taxon>Bacillati</taxon>
        <taxon>Bacillota</taxon>
        <taxon>Clostridia</taxon>
        <taxon>Eubacteriales</taxon>
        <taxon>Oscillospiraceae</taxon>
        <taxon>Faecalibacterium</taxon>
    </lineage>
</organism>
<dbReference type="Pfam" id="PF04432">
    <property type="entry name" value="FrhB_FdhB_C"/>
    <property type="match status" value="1"/>
</dbReference>
<comment type="caution">
    <text evidence="2">The sequence shown here is derived from an EMBL/GenBank/DDBJ whole genome shotgun (WGS) entry which is preliminary data.</text>
</comment>
<dbReference type="PANTHER" id="PTHR43193:SF2">
    <property type="entry name" value="POLYFERREDOXIN PROTEIN FWDF"/>
    <property type="match status" value="1"/>
</dbReference>
<name>A0A3E2U366_9FIRM</name>
<protein>
    <recommendedName>
        <fullName evidence="1">Coenzyme F420 hydrogenase/dehydrogenase beta subunit C-terminal domain-containing protein</fullName>
    </recommendedName>
</protein>
<feature type="domain" description="Coenzyme F420 hydrogenase/dehydrogenase beta subunit C-terminal" evidence="1">
    <location>
        <begin position="2"/>
        <end position="165"/>
    </location>
</feature>
<evidence type="ECO:0000313" key="2">
    <source>
        <dbReference type="EMBL" id="RGB90560.1"/>
    </source>
</evidence>
<dbReference type="InterPro" id="IPR052977">
    <property type="entry name" value="Polyferredoxin-like_ET"/>
</dbReference>
<dbReference type="Proteomes" id="UP000260782">
    <property type="component" value="Unassembled WGS sequence"/>
</dbReference>
<dbReference type="EMBL" id="QVES01000001">
    <property type="protein sequence ID" value="RGB90560.1"/>
    <property type="molecule type" value="Genomic_DNA"/>
</dbReference>
<gene>
    <name evidence="2" type="ORF">DWZ25_01825</name>
</gene>
<evidence type="ECO:0000313" key="3">
    <source>
        <dbReference type="Proteomes" id="UP000260782"/>
    </source>
</evidence>
<dbReference type="PANTHER" id="PTHR43193">
    <property type="match status" value="1"/>
</dbReference>
<evidence type="ECO:0000259" key="1">
    <source>
        <dbReference type="Pfam" id="PF04432"/>
    </source>
</evidence>